<dbReference type="PANTHER" id="PTHR12419">
    <property type="entry name" value="OTU DOMAIN CONTAINING PROTEIN"/>
    <property type="match status" value="1"/>
</dbReference>
<sequence>MTTSSSEENNITPVAPQVNVASTASLKGIFGKKSASKKKFKTTNLNSDRQKAETKKKEEDCKREAAALARRAAQLEQEREEAAARGEIDLDGAEGWYRSMQVFEKKCAEAGLRIREVHNDGNCMFRSFVDQLGYDADGPKDYKNARKAAVQYIRRNESTFEPFMEPGVTTAVYTQRMQNDKVWGGNIELQALAQHYRVNVVVLQLSQHAYEASELQMIEMKNFDDSAPCVVLSYHDDTDHLGVAFMGFQQFTLSIDAFRTTEVELLNEVANIMSTFERSAAQERRMSAIEIAVDFLGGLEVEMGGGAESFAHSEGFAMVDELLEEEEKERVSDVISSEETIFEDAEILGCAQDFLPEKRVVDPDDVPQANEEDSKLAEETPPEIELKDSPTSKREVVDKSIHDDELKISFAQRTAKLKKLADMRRRRPSVGVQVGYLMLARSL</sequence>
<dbReference type="RefSeq" id="XP_002783972.1">
    <property type="nucleotide sequence ID" value="XM_002783926.1"/>
</dbReference>
<name>C5KIA5_PERM5</name>
<dbReference type="InterPro" id="IPR050704">
    <property type="entry name" value="Peptidase_C85-like"/>
</dbReference>
<dbReference type="SUPFAM" id="SSF54001">
    <property type="entry name" value="Cysteine proteinases"/>
    <property type="match status" value="1"/>
</dbReference>
<evidence type="ECO:0000259" key="2">
    <source>
        <dbReference type="PROSITE" id="PS50802"/>
    </source>
</evidence>
<evidence type="ECO:0000256" key="1">
    <source>
        <dbReference type="SAM" id="MobiDB-lite"/>
    </source>
</evidence>
<feature type="region of interest" description="Disordered" evidence="1">
    <location>
        <begin position="34"/>
        <end position="59"/>
    </location>
</feature>
<proteinExistence type="predicted"/>
<dbReference type="Pfam" id="PF02338">
    <property type="entry name" value="OTU"/>
    <property type="match status" value="1"/>
</dbReference>
<dbReference type="GO" id="GO:0004843">
    <property type="term" value="F:cysteine-type deubiquitinase activity"/>
    <property type="evidence" value="ECO:0007669"/>
    <property type="project" value="TreeGrafter"/>
</dbReference>
<dbReference type="InterPro" id="IPR003323">
    <property type="entry name" value="OTU_dom"/>
</dbReference>
<dbReference type="GO" id="GO:0016579">
    <property type="term" value="P:protein deubiquitination"/>
    <property type="evidence" value="ECO:0007669"/>
    <property type="project" value="TreeGrafter"/>
</dbReference>
<evidence type="ECO:0000313" key="3">
    <source>
        <dbReference type="EMBL" id="EER15768.1"/>
    </source>
</evidence>
<dbReference type="Gene3D" id="3.90.70.80">
    <property type="match status" value="1"/>
</dbReference>
<dbReference type="Proteomes" id="UP000007800">
    <property type="component" value="Unassembled WGS sequence"/>
</dbReference>
<feature type="region of interest" description="Disordered" evidence="1">
    <location>
        <begin position="359"/>
        <end position="398"/>
    </location>
</feature>
<dbReference type="EMBL" id="GG673116">
    <property type="protein sequence ID" value="EER15768.1"/>
    <property type="molecule type" value="Genomic_DNA"/>
</dbReference>
<dbReference type="AlphaFoldDB" id="C5KIA5"/>
<feature type="compositionally biased region" description="Basic and acidic residues" evidence="1">
    <location>
        <begin position="372"/>
        <end position="398"/>
    </location>
</feature>
<dbReference type="PROSITE" id="PS50802">
    <property type="entry name" value="OTU"/>
    <property type="match status" value="1"/>
</dbReference>
<dbReference type="InterPro" id="IPR038765">
    <property type="entry name" value="Papain-like_cys_pep_sf"/>
</dbReference>
<feature type="compositionally biased region" description="Basic and acidic residues" evidence="1">
    <location>
        <begin position="48"/>
        <end position="59"/>
    </location>
</feature>
<reference evidence="3 4" key="1">
    <citation type="submission" date="2008-07" db="EMBL/GenBank/DDBJ databases">
        <authorList>
            <person name="El-Sayed N."/>
            <person name="Caler E."/>
            <person name="Inman J."/>
            <person name="Amedeo P."/>
            <person name="Hass B."/>
            <person name="Wortman J."/>
        </authorList>
    </citation>
    <scope>NUCLEOTIDE SEQUENCE [LARGE SCALE GENOMIC DNA]</scope>
    <source>
        <strain evidence="4">ATCC 50983 / TXsc</strain>
    </source>
</reference>
<keyword evidence="4" id="KW-1185">Reference proteome</keyword>
<dbReference type="InParanoid" id="C5KIA5"/>
<protein>
    <recommendedName>
        <fullName evidence="2">OTU domain-containing protein</fullName>
    </recommendedName>
</protein>
<feature type="domain" description="OTU" evidence="2">
    <location>
        <begin position="112"/>
        <end position="247"/>
    </location>
</feature>
<gene>
    <name evidence="3" type="ORF">Pmar_PMAR009885</name>
</gene>
<dbReference type="CDD" id="cd22771">
    <property type="entry name" value="OTU_plant_OTU7-like"/>
    <property type="match status" value="1"/>
</dbReference>
<organism evidence="4">
    <name type="scientific">Perkinsus marinus (strain ATCC 50983 / TXsc)</name>
    <dbReference type="NCBI Taxonomy" id="423536"/>
    <lineage>
        <taxon>Eukaryota</taxon>
        <taxon>Sar</taxon>
        <taxon>Alveolata</taxon>
        <taxon>Perkinsozoa</taxon>
        <taxon>Perkinsea</taxon>
        <taxon>Perkinsida</taxon>
        <taxon>Perkinsidae</taxon>
        <taxon>Perkinsus</taxon>
    </lineage>
</organism>
<dbReference type="OrthoDB" id="415023at2759"/>
<evidence type="ECO:0000313" key="4">
    <source>
        <dbReference type="Proteomes" id="UP000007800"/>
    </source>
</evidence>
<dbReference type="GeneID" id="9060451"/>
<accession>C5KIA5</accession>